<sequence length="391" mass="43422">MAPVKPFIAVSYVLFIFVHTSVLCQGLLLLISYSPSASDQWLLQLIPLILVKLCTIATLSYLTACNLTRHLTQAQLLADWNLIYLAAVVIPVANLNFFFNLPTFDVTMQSWPMFLIFLIALGGCAAELPTTHTIILWLMAAPIMMFLDFKKHVAAVSEGRKWMSKPDQHIVPPAVFPGGSTNLFVEPLNSEAGDPHFQHHDVSSYLAPSSLLPFETFGIYIVRRLGLAPLLLYIDTQLQALMNIIPHCWSVLLVCAPLGALYLLRILVVGRVNKNSSMSIRYISDEEWLLVLMVFFLLGRCRESYKTDTGPLLHSFSRSRLSASQQAILCDMLPSHIVDQMMHNLSSTHQPLAPATVAAMTLLALPLSMMLLLPSQLSTPILPSPLPAMCR</sequence>
<evidence type="ECO:0000313" key="2">
    <source>
        <dbReference type="EMBL" id="GAX78261.1"/>
    </source>
</evidence>
<reference evidence="2 3" key="1">
    <citation type="submission" date="2017-08" db="EMBL/GenBank/DDBJ databases">
        <title>Acidophilic green algal genome provides insights into adaptation to an acidic environment.</title>
        <authorList>
            <person name="Hirooka S."/>
            <person name="Hirose Y."/>
            <person name="Kanesaki Y."/>
            <person name="Higuchi S."/>
            <person name="Fujiwara T."/>
            <person name="Onuma R."/>
            <person name="Era A."/>
            <person name="Ohbayashi R."/>
            <person name="Uzuka A."/>
            <person name="Nozaki H."/>
            <person name="Yoshikawa H."/>
            <person name="Miyagishima S.Y."/>
        </authorList>
    </citation>
    <scope>NUCLEOTIDE SEQUENCE [LARGE SCALE GENOMIC DNA]</scope>
    <source>
        <strain evidence="2 3">NIES-2499</strain>
    </source>
</reference>
<keyword evidence="1" id="KW-0812">Transmembrane</keyword>
<feature type="transmembrane region" description="Helical" evidence="1">
    <location>
        <begin position="6"/>
        <end position="30"/>
    </location>
</feature>
<accession>A0A250X5A6</accession>
<evidence type="ECO:0000313" key="3">
    <source>
        <dbReference type="Proteomes" id="UP000232323"/>
    </source>
</evidence>
<dbReference type="Proteomes" id="UP000232323">
    <property type="component" value="Unassembled WGS sequence"/>
</dbReference>
<gene>
    <name evidence="2" type="ORF">CEUSTIGMA_g5703.t1</name>
</gene>
<organism evidence="2 3">
    <name type="scientific">Chlamydomonas eustigma</name>
    <dbReference type="NCBI Taxonomy" id="1157962"/>
    <lineage>
        <taxon>Eukaryota</taxon>
        <taxon>Viridiplantae</taxon>
        <taxon>Chlorophyta</taxon>
        <taxon>core chlorophytes</taxon>
        <taxon>Chlorophyceae</taxon>
        <taxon>CS clade</taxon>
        <taxon>Chlamydomonadales</taxon>
        <taxon>Chlamydomonadaceae</taxon>
        <taxon>Chlamydomonas</taxon>
    </lineage>
</organism>
<dbReference type="AlphaFoldDB" id="A0A250X5A6"/>
<proteinExistence type="predicted"/>
<keyword evidence="3" id="KW-1185">Reference proteome</keyword>
<feature type="transmembrane region" description="Helical" evidence="1">
    <location>
        <begin position="352"/>
        <end position="373"/>
    </location>
</feature>
<protein>
    <submittedName>
        <fullName evidence="2">Uncharacterized protein</fullName>
    </submittedName>
</protein>
<keyword evidence="1" id="KW-1133">Transmembrane helix</keyword>
<comment type="caution">
    <text evidence="2">The sequence shown here is derived from an EMBL/GenBank/DDBJ whole genome shotgun (WGS) entry which is preliminary data.</text>
</comment>
<feature type="transmembrane region" description="Helical" evidence="1">
    <location>
        <begin position="113"/>
        <end position="140"/>
    </location>
</feature>
<feature type="transmembrane region" description="Helical" evidence="1">
    <location>
        <begin position="42"/>
        <end position="62"/>
    </location>
</feature>
<feature type="transmembrane region" description="Helical" evidence="1">
    <location>
        <begin position="82"/>
        <end position="101"/>
    </location>
</feature>
<evidence type="ECO:0000256" key="1">
    <source>
        <dbReference type="SAM" id="Phobius"/>
    </source>
</evidence>
<dbReference type="EMBL" id="BEGY01000031">
    <property type="protein sequence ID" value="GAX78261.1"/>
    <property type="molecule type" value="Genomic_DNA"/>
</dbReference>
<name>A0A250X5A6_9CHLO</name>
<feature type="transmembrane region" description="Helical" evidence="1">
    <location>
        <begin position="248"/>
        <end position="268"/>
    </location>
</feature>
<keyword evidence="1" id="KW-0472">Membrane</keyword>